<feature type="domain" description="DJ-1/PfpI" evidence="1">
    <location>
        <begin position="43"/>
        <end position="206"/>
    </location>
</feature>
<evidence type="ECO:0000313" key="2">
    <source>
        <dbReference type="EMBL" id="MEE1978521.1"/>
    </source>
</evidence>
<dbReference type="EMBL" id="JAZDDG010000015">
    <property type="protein sequence ID" value="MEE1978521.1"/>
    <property type="molecule type" value="Genomic_DNA"/>
</dbReference>
<dbReference type="InterPro" id="IPR029062">
    <property type="entry name" value="Class_I_gatase-like"/>
</dbReference>
<evidence type="ECO:0000313" key="3">
    <source>
        <dbReference type="Proteomes" id="UP001356308"/>
    </source>
</evidence>
<proteinExistence type="predicted"/>
<gene>
    <name evidence="2" type="ORF">V1I91_20765</name>
</gene>
<dbReference type="InterPro" id="IPR052158">
    <property type="entry name" value="INH-QAR"/>
</dbReference>
<keyword evidence="3" id="KW-1185">Reference proteome</keyword>
<dbReference type="Gene3D" id="3.40.50.880">
    <property type="match status" value="1"/>
</dbReference>
<accession>A0ABU7J0G8</accession>
<dbReference type="CDD" id="cd03139">
    <property type="entry name" value="GATase1_PfpI_2"/>
    <property type="match status" value="1"/>
</dbReference>
<dbReference type="PANTHER" id="PTHR43130:SF15">
    <property type="entry name" value="THIJ_PFPI FAMILY PROTEIN (AFU_ORTHOLOGUE AFUA_5G14240)"/>
    <property type="match status" value="1"/>
</dbReference>
<name>A0ABU7J0G8_9FLAO</name>
<dbReference type="GO" id="GO:0016829">
    <property type="term" value="F:lyase activity"/>
    <property type="evidence" value="ECO:0007669"/>
    <property type="project" value="UniProtKB-KW"/>
</dbReference>
<keyword evidence="2" id="KW-0456">Lyase</keyword>
<dbReference type="InterPro" id="IPR002818">
    <property type="entry name" value="DJ-1/PfpI"/>
</dbReference>
<dbReference type="RefSeq" id="WP_272653167.1">
    <property type="nucleotide sequence ID" value="NZ_JAZDDG010000015.1"/>
</dbReference>
<reference evidence="2 3" key="1">
    <citation type="submission" date="2024-01" db="EMBL/GenBank/DDBJ databases">
        <title>Maribacter spp. originated from different algae showed divergent polysaccharides utilization ability.</title>
        <authorList>
            <person name="Wang H."/>
            <person name="Wu Y."/>
        </authorList>
    </citation>
    <scope>NUCLEOTIDE SEQUENCE [LARGE SCALE GENOMIC DNA]</scope>
    <source>
        <strain evidence="2 3">PR1</strain>
    </source>
</reference>
<dbReference type="Pfam" id="PF01965">
    <property type="entry name" value="DJ-1_PfpI"/>
    <property type="match status" value="1"/>
</dbReference>
<comment type="caution">
    <text evidence="2">The sequence shown here is derived from an EMBL/GenBank/DDBJ whole genome shotgun (WGS) entry which is preliminary data.</text>
</comment>
<dbReference type="PANTHER" id="PTHR43130">
    <property type="entry name" value="ARAC-FAMILY TRANSCRIPTIONAL REGULATOR"/>
    <property type="match status" value="1"/>
</dbReference>
<organism evidence="2 3">
    <name type="scientific">Maribacter cobaltidurans</name>
    <dbReference type="NCBI Taxonomy" id="1178778"/>
    <lineage>
        <taxon>Bacteria</taxon>
        <taxon>Pseudomonadati</taxon>
        <taxon>Bacteroidota</taxon>
        <taxon>Flavobacteriia</taxon>
        <taxon>Flavobacteriales</taxon>
        <taxon>Flavobacteriaceae</taxon>
        <taxon>Maribacter</taxon>
    </lineage>
</organism>
<dbReference type="SUPFAM" id="SSF52317">
    <property type="entry name" value="Class I glutamine amidotransferase-like"/>
    <property type="match status" value="1"/>
</dbReference>
<dbReference type="EC" id="4.2.1.-" evidence="2"/>
<protein>
    <submittedName>
        <fullName evidence="2">DJ-1/PfpI family protein</fullName>
        <ecNumber evidence="2">4.2.1.-</ecNumber>
    </submittedName>
</protein>
<sequence length="238" mass="26502">MNTSYISKNSFIHIFITTLIIFTMGGAFAQENNNNPQKDTLMEIAFILFDDYETLDVFGPAEIFGRLVDQYNLQFYSLEGGVISNRHKVPIMTKKLESISSSPELVLIPGGLGTRKEVNNIPLITKIKELSLASDYVLTVCTGSALLAKSGLLDGKKATSNKRAFSWVSSQGTQVNWDKRARWAIDGKYYTSSGVSAGMDMALGFLADRHGIDFARKIAKEIEYNWTEDKDNDNFVAE</sequence>
<dbReference type="Proteomes" id="UP001356308">
    <property type="component" value="Unassembled WGS sequence"/>
</dbReference>
<evidence type="ECO:0000259" key="1">
    <source>
        <dbReference type="Pfam" id="PF01965"/>
    </source>
</evidence>